<dbReference type="PRINTS" id="PR00024">
    <property type="entry name" value="HOMEOBOX"/>
</dbReference>
<protein>
    <recommendedName>
        <fullName evidence="10">Homeobox domain-containing protein</fullName>
    </recommendedName>
</protein>
<evidence type="ECO:0000259" key="10">
    <source>
        <dbReference type="PROSITE" id="PS50071"/>
    </source>
</evidence>
<dbReference type="AlphaFoldDB" id="A0A4U5NUQ7"/>
<dbReference type="Gene3D" id="1.10.10.60">
    <property type="entry name" value="Homeodomain-like"/>
    <property type="match status" value="1"/>
</dbReference>
<dbReference type="EMBL" id="AZBU02000003">
    <property type="protein sequence ID" value="TKR87092.1"/>
    <property type="molecule type" value="Genomic_DNA"/>
</dbReference>
<feature type="domain" description="Homeobox" evidence="10">
    <location>
        <begin position="221"/>
        <end position="281"/>
    </location>
</feature>
<keyword evidence="12" id="KW-1185">Reference proteome</keyword>
<evidence type="ECO:0000256" key="2">
    <source>
        <dbReference type="ARBA" id="ARBA00005661"/>
    </source>
</evidence>
<dbReference type="InterPro" id="IPR020479">
    <property type="entry name" value="HD_metazoa"/>
</dbReference>
<organism evidence="11 12">
    <name type="scientific">Steinernema carpocapsae</name>
    <name type="common">Entomopathogenic nematode</name>
    <dbReference type="NCBI Taxonomy" id="34508"/>
    <lineage>
        <taxon>Eukaryota</taxon>
        <taxon>Metazoa</taxon>
        <taxon>Ecdysozoa</taxon>
        <taxon>Nematoda</taxon>
        <taxon>Chromadorea</taxon>
        <taxon>Rhabditida</taxon>
        <taxon>Tylenchina</taxon>
        <taxon>Panagrolaimomorpha</taxon>
        <taxon>Strongyloidoidea</taxon>
        <taxon>Steinernematidae</taxon>
        <taxon>Steinernema</taxon>
    </lineage>
</organism>
<evidence type="ECO:0000256" key="5">
    <source>
        <dbReference type="ARBA" id="ARBA00023155"/>
    </source>
</evidence>
<dbReference type="SMART" id="SM00389">
    <property type="entry name" value="HOX"/>
    <property type="match status" value="1"/>
</dbReference>
<reference evidence="11 12" key="2">
    <citation type="journal article" date="2019" name="G3 (Bethesda)">
        <title>Hybrid Assembly of the Genome of the Entomopathogenic Nematode Steinernema carpocapsae Identifies the X-Chromosome.</title>
        <authorList>
            <person name="Serra L."/>
            <person name="Macchietto M."/>
            <person name="Macias-Munoz A."/>
            <person name="McGill C.J."/>
            <person name="Rodriguez I.M."/>
            <person name="Rodriguez B."/>
            <person name="Murad R."/>
            <person name="Mortazavi A."/>
        </authorList>
    </citation>
    <scope>NUCLEOTIDE SEQUENCE [LARGE SCALE GENOMIC DNA]</scope>
    <source>
        <strain evidence="11 12">ALL</strain>
    </source>
</reference>
<dbReference type="CDD" id="cd00086">
    <property type="entry name" value="homeodomain"/>
    <property type="match status" value="1"/>
</dbReference>
<dbReference type="Pfam" id="PF00046">
    <property type="entry name" value="Homeodomain"/>
    <property type="match status" value="1"/>
</dbReference>
<dbReference type="OrthoDB" id="3137333at2759"/>
<evidence type="ECO:0000256" key="9">
    <source>
        <dbReference type="SAM" id="MobiDB-lite"/>
    </source>
</evidence>
<evidence type="ECO:0000256" key="3">
    <source>
        <dbReference type="ARBA" id="ARBA00022473"/>
    </source>
</evidence>
<keyword evidence="4 7" id="KW-0238">DNA-binding</keyword>
<dbReference type="PROSITE" id="PS50071">
    <property type="entry name" value="HOMEOBOX_2"/>
    <property type="match status" value="1"/>
</dbReference>
<reference evidence="11 12" key="1">
    <citation type="journal article" date="2015" name="Genome Biol.">
        <title>Comparative genomics of Steinernema reveals deeply conserved gene regulatory networks.</title>
        <authorList>
            <person name="Dillman A.R."/>
            <person name="Macchietto M."/>
            <person name="Porter C.F."/>
            <person name="Rogers A."/>
            <person name="Williams B."/>
            <person name="Antoshechkin I."/>
            <person name="Lee M.M."/>
            <person name="Goodwin Z."/>
            <person name="Lu X."/>
            <person name="Lewis E.E."/>
            <person name="Goodrich-Blair H."/>
            <person name="Stock S.P."/>
            <person name="Adams B.J."/>
            <person name="Sternberg P.W."/>
            <person name="Mortazavi A."/>
        </authorList>
    </citation>
    <scope>NUCLEOTIDE SEQUENCE [LARGE SCALE GENOMIC DNA]</scope>
    <source>
        <strain evidence="11 12">ALL</strain>
    </source>
</reference>
<evidence type="ECO:0000256" key="1">
    <source>
        <dbReference type="ARBA" id="ARBA00004123"/>
    </source>
</evidence>
<evidence type="ECO:0000256" key="8">
    <source>
        <dbReference type="RuleBase" id="RU000682"/>
    </source>
</evidence>
<dbReference type="InterPro" id="IPR017970">
    <property type="entry name" value="Homeobox_CS"/>
</dbReference>
<feature type="compositionally biased region" description="Basic and acidic residues" evidence="9">
    <location>
        <begin position="183"/>
        <end position="197"/>
    </location>
</feature>
<dbReference type="GO" id="GO:0005634">
    <property type="term" value="C:nucleus"/>
    <property type="evidence" value="ECO:0007669"/>
    <property type="project" value="UniProtKB-SubCell"/>
</dbReference>
<dbReference type="STRING" id="34508.A0A4U5NUQ7"/>
<gene>
    <name evidence="11" type="ORF">L596_011555</name>
</gene>
<feature type="DNA-binding region" description="Homeobox" evidence="7">
    <location>
        <begin position="223"/>
        <end position="282"/>
    </location>
</feature>
<dbReference type="PANTHER" id="PTHR24340">
    <property type="entry name" value="HOMEOBOX PROTEIN NKX"/>
    <property type="match status" value="1"/>
</dbReference>
<dbReference type="SUPFAM" id="SSF46689">
    <property type="entry name" value="Homeodomain-like"/>
    <property type="match status" value="1"/>
</dbReference>
<dbReference type="PANTHER" id="PTHR24340:SF82">
    <property type="entry name" value="HOMEOBOX PROTEIN VND"/>
    <property type="match status" value="1"/>
</dbReference>
<dbReference type="InterPro" id="IPR001356">
    <property type="entry name" value="HD"/>
</dbReference>
<sequence>MSTVFNAFCEAVRLSTAQPPGVNHASSPNAANLPPLSDNLKCDSTFATSTVKSKISDVASLNPTSANLYAPNVANSTPWADHLPLLGGYPHHNNPFVAPAFDGSHVNHSGSQTHPNGVPSTGGYIYDISQNASGFPSHGSNYYGATPAAYGMLPSGHDSFAQHSVGSAMVPQGSTTPCITGKSEGDEKSADQSTKEEGDSEMIDMDEDLEDEETEGPDGKKRRRKRRVLFSKAQTYELERRFRTQRYLSAPEREQLAMEIRLTPTQVKIWFQNHRYKTKKSYQEKGINPDLSSSTAAAAFNGARRMPIHMLVRDGKSIPADFGLTSPVTAAVFAGNGYLGQTTPSATGVTPASFAANPNAQTHHLNSGYYGWGCGW</sequence>
<dbReference type="GO" id="GO:0000978">
    <property type="term" value="F:RNA polymerase II cis-regulatory region sequence-specific DNA binding"/>
    <property type="evidence" value="ECO:0007669"/>
    <property type="project" value="TreeGrafter"/>
</dbReference>
<dbReference type="InterPro" id="IPR050394">
    <property type="entry name" value="Homeobox_NK-like"/>
</dbReference>
<keyword evidence="6 7" id="KW-0539">Nucleus</keyword>
<keyword evidence="5 7" id="KW-0371">Homeobox</keyword>
<comment type="subcellular location">
    <subcellularLocation>
        <location evidence="1 7 8">Nucleus</location>
    </subcellularLocation>
</comment>
<dbReference type="GO" id="GO:0000981">
    <property type="term" value="F:DNA-binding transcription factor activity, RNA polymerase II-specific"/>
    <property type="evidence" value="ECO:0007669"/>
    <property type="project" value="InterPro"/>
</dbReference>
<evidence type="ECO:0000256" key="7">
    <source>
        <dbReference type="PROSITE-ProRule" id="PRU00108"/>
    </source>
</evidence>
<comment type="similarity">
    <text evidence="2">Belongs to the NK-2 homeobox family.</text>
</comment>
<proteinExistence type="inferred from homology"/>
<evidence type="ECO:0000256" key="4">
    <source>
        <dbReference type="ARBA" id="ARBA00023125"/>
    </source>
</evidence>
<keyword evidence="3" id="KW-0217">Developmental protein</keyword>
<comment type="caution">
    <text evidence="11">The sequence shown here is derived from an EMBL/GenBank/DDBJ whole genome shotgun (WGS) entry which is preliminary data.</text>
</comment>
<dbReference type="InterPro" id="IPR009057">
    <property type="entry name" value="Homeodomain-like_sf"/>
</dbReference>
<evidence type="ECO:0000313" key="12">
    <source>
        <dbReference type="Proteomes" id="UP000298663"/>
    </source>
</evidence>
<evidence type="ECO:0000313" key="11">
    <source>
        <dbReference type="EMBL" id="TKR87092.1"/>
    </source>
</evidence>
<name>A0A4U5NUQ7_STECR</name>
<evidence type="ECO:0000256" key="6">
    <source>
        <dbReference type="ARBA" id="ARBA00023242"/>
    </source>
</evidence>
<dbReference type="FunFam" id="1.10.10.60:FF:000101">
    <property type="entry name" value="NK2 homeobox 8"/>
    <property type="match status" value="1"/>
</dbReference>
<feature type="compositionally biased region" description="Acidic residues" evidence="9">
    <location>
        <begin position="198"/>
        <end position="216"/>
    </location>
</feature>
<accession>A0A4U5NUQ7</accession>
<dbReference type="PROSITE" id="PS00027">
    <property type="entry name" value="HOMEOBOX_1"/>
    <property type="match status" value="1"/>
</dbReference>
<dbReference type="Proteomes" id="UP000298663">
    <property type="component" value="Unassembled WGS sequence"/>
</dbReference>
<feature type="region of interest" description="Disordered" evidence="9">
    <location>
        <begin position="167"/>
        <end position="226"/>
    </location>
</feature>
<dbReference type="GO" id="GO:0030154">
    <property type="term" value="P:cell differentiation"/>
    <property type="evidence" value="ECO:0007669"/>
    <property type="project" value="TreeGrafter"/>
</dbReference>